<comment type="subcellular location">
    <subcellularLocation>
        <location evidence="1 7">Cell membrane</location>
        <topology evidence="1 7">Multi-pass membrane protein</topology>
    </subcellularLocation>
</comment>
<evidence type="ECO:0000256" key="4">
    <source>
        <dbReference type="ARBA" id="ARBA00022692"/>
    </source>
</evidence>
<dbReference type="GO" id="GO:0006629">
    <property type="term" value="P:lipid metabolic process"/>
    <property type="evidence" value="ECO:0007669"/>
    <property type="project" value="UniProtKB-KW"/>
</dbReference>
<feature type="domain" description="Phosphatidylglycerol lysyltransferase C-terminal" evidence="8">
    <location>
        <begin position="532"/>
        <end position="622"/>
    </location>
</feature>
<feature type="transmembrane region" description="Helical" evidence="7">
    <location>
        <begin position="319"/>
        <end position="341"/>
    </location>
</feature>
<dbReference type="OrthoDB" id="145485at2"/>
<accession>K8ZQK4</accession>
<evidence type="ECO:0000313" key="10">
    <source>
        <dbReference type="Proteomes" id="UP000016057"/>
    </source>
</evidence>
<reference evidence="9 10" key="1">
    <citation type="journal article" date="2013" name="Genome Announc.">
        <title>Draft Genome Sequence of Catellicoccus marimammalium, a Novel Species Commonly Found in Gull Feces.</title>
        <authorList>
            <person name="Weigand M.R."/>
            <person name="Ryu H."/>
            <person name="Bozcek L."/>
            <person name="Konstantinidis K.T."/>
            <person name="Santo Domingo J.W."/>
        </authorList>
    </citation>
    <scope>NUCLEOTIDE SEQUENCE [LARGE SCALE GENOMIC DNA]</scope>
    <source>
        <strain evidence="9 10">M35/04/3</strain>
    </source>
</reference>
<feature type="transmembrane region" description="Helical" evidence="7">
    <location>
        <begin position="482"/>
        <end position="504"/>
    </location>
</feature>
<feature type="transmembrane region" description="Helical" evidence="7">
    <location>
        <begin position="353"/>
        <end position="376"/>
    </location>
</feature>
<comment type="caution">
    <text evidence="9">The sequence shown here is derived from an EMBL/GenBank/DDBJ whole genome shotgun (WGS) entry which is preliminary data.</text>
</comment>
<keyword evidence="5 7" id="KW-1133">Transmembrane helix</keyword>
<evidence type="ECO:0000256" key="7">
    <source>
        <dbReference type="RuleBase" id="RU363042"/>
    </source>
</evidence>
<comment type="catalytic activity">
    <reaction evidence="7">
        <text>L-lysyl-tRNA(Lys) + a 1,2-diacyl-sn-glycero-3-phospho-(1'-sn-glycerol) = a 1,2-diacyl-sn-glycero-3-phospho-1'-(3'-O-L-lysyl)-sn-glycerol + tRNA(Lys)</text>
        <dbReference type="Rhea" id="RHEA:10668"/>
        <dbReference type="Rhea" id="RHEA-COMP:9696"/>
        <dbReference type="Rhea" id="RHEA-COMP:9697"/>
        <dbReference type="ChEBI" id="CHEBI:64716"/>
        <dbReference type="ChEBI" id="CHEBI:75792"/>
        <dbReference type="ChEBI" id="CHEBI:78442"/>
        <dbReference type="ChEBI" id="CHEBI:78529"/>
        <dbReference type="EC" id="2.3.2.3"/>
    </reaction>
</comment>
<dbReference type="RefSeq" id="WP_009488286.1">
    <property type="nucleotide sequence ID" value="NZ_AMYT01000007.1"/>
</dbReference>
<evidence type="ECO:0000256" key="3">
    <source>
        <dbReference type="ARBA" id="ARBA00022679"/>
    </source>
</evidence>
<dbReference type="InterPro" id="IPR024320">
    <property type="entry name" value="LPG_synthase_C"/>
</dbReference>
<comment type="function">
    <text evidence="7">Catalyzes the transfer of a lysyl group from L-lysyl-tRNA(Lys) to membrane-bound phosphatidylglycerol (PG), which produces lysylphosphatidylglycerol (LPG), a major component of the bacterial membrane with a positive net charge. LPG synthesis contributes to bacterial virulence as it is involved in the resistance mechanism against cationic antimicrobial peptides (CAMP) produces by the host's immune system (defensins, cathelicidins) and by the competing microorganisms.</text>
</comment>
<dbReference type="PANTHER" id="PTHR34697:SF2">
    <property type="entry name" value="PHOSPHATIDYLGLYCEROL LYSYLTRANSFERASE"/>
    <property type="match status" value="1"/>
</dbReference>
<dbReference type="AlphaFoldDB" id="K8ZQK4"/>
<keyword evidence="10" id="KW-1185">Reference proteome</keyword>
<proteinExistence type="inferred from homology"/>
<keyword evidence="6 7" id="KW-0472">Membrane</keyword>
<dbReference type="GO" id="GO:0055091">
    <property type="term" value="P:phospholipid homeostasis"/>
    <property type="evidence" value="ECO:0007669"/>
    <property type="project" value="TreeGrafter"/>
</dbReference>
<gene>
    <name evidence="7" type="primary">mprF</name>
    <name evidence="9" type="ORF">C683_0120</name>
</gene>
<dbReference type="STRING" id="1234409.C683_0120"/>
<dbReference type="eggNOG" id="COG0392">
    <property type="taxonomic scope" value="Bacteria"/>
</dbReference>
<keyword evidence="3 7" id="KW-0808">Transferase</keyword>
<feature type="transmembrane region" description="Helical" evidence="7">
    <location>
        <begin position="52"/>
        <end position="74"/>
    </location>
</feature>
<feature type="transmembrane region" description="Helical" evidence="7">
    <location>
        <begin position="94"/>
        <end position="115"/>
    </location>
</feature>
<keyword evidence="7" id="KW-0443">Lipid metabolism</keyword>
<dbReference type="eggNOG" id="COG2898">
    <property type="taxonomic scope" value="Bacteria"/>
</dbReference>
<dbReference type="GO" id="GO:0046677">
    <property type="term" value="P:response to antibiotic"/>
    <property type="evidence" value="ECO:0007669"/>
    <property type="project" value="UniProtKB-KW"/>
</dbReference>
<name>K8ZQK4_9ENTE</name>
<evidence type="ECO:0000256" key="5">
    <source>
        <dbReference type="ARBA" id="ARBA00022989"/>
    </source>
</evidence>
<evidence type="ECO:0000256" key="2">
    <source>
        <dbReference type="ARBA" id="ARBA00022475"/>
    </source>
</evidence>
<dbReference type="EC" id="2.3.2.3" evidence="7"/>
<feature type="transmembrane region" description="Helical" evidence="7">
    <location>
        <begin position="282"/>
        <end position="298"/>
    </location>
</feature>
<keyword evidence="2" id="KW-1003">Cell membrane</keyword>
<feature type="transmembrane region" description="Helical" evidence="7">
    <location>
        <begin position="412"/>
        <end position="430"/>
    </location>
</feature>
<dbReference type="InterPro" id="IPR022791">
    <property type="entry name" value="L-PG_synthase/AglD"/>
</dbReference>
<dbReference type="PATRIC" id="fig|1234409.3.peg.92"/>
<feature type="transmembrane region" description="Helical" evidence="7">
    <location>
        <begin position="136"/>
        <end position="155"/>
    </location>
</feature>
<feature type="transmembrane region" description="Helical" evidence="7">
    <location>
        <begin position="229"/>
        <end position="248"/>
    </location>
</feature>
<dbReference type="PANTHER" id="PTHR34697">
    <property type="entry name" value="PHOSPHATIDYLGLYCEROL LYSYLTRANSFERASE"/>
    <property type="match status" value="1"/>
</dbReference>
<protein>
    <recommendedName>
        <fullName evidence="7">Phosphatidylglycerol lysyltransferase</fullName>
        <ecNumber evidence="7">2.3.2.3</ecNumber>
    </recommendedName>
    <alternativeName>
        <fullName evidence="7">Lysylphosphatidylglycerol synthase</fullName>
    </alternativeName>
</protein>
<feature type="transmembrane region" description="Helical" evidence="7">
    <location>
        <begin position="12"/>
        <end position="31"/>
    </location>
</feature>
<keyword evidence="7" id="KW-0046">Antibiotic resistance</keyword>
<dbReference type="GO" id="GO:0005886">
    <property type="term" value="C:plasma membrane"/>
    <property type="evidence" value="ECO:0007669"/>
    <property type="project" value="UniProtKB-SubCell"/>
</dbReference>
<dbReference type="Proteomes" id="UP000016057">
    <property type="component" value="Unassembled WGS sequence"/>
</dbReference>
<evidence type="ECO:0000256" key="6">
    <source>
        <dbReference type="ARBA" id="ARBA00023136"/>
    </source>
</evidence>
<comment type="similarity">
    <text evidence="7">Belongs to the LPG synthase family.</text>
</comment>
<feature type="transmembrane region" description="Helical" evidence="7">
    <location>
        <begin position="198"/>
        <end position="223"/>
    </location>
</feature>
<evidence type="ECO:0000313" key="9">
    <source>
        <dbReference type="EMBL" id="EKU27861.1"/>
    </source>
</evidence>
<dbReference type="InterPro" id="IPR051211">
    <property type="entry name" value="PG_lysyltransferase"/>
</dbReference>
<feature type="transmembrane region" description="Helical" evidence="7">
    <location>
        <begin position="167"/>
        <end position="186"/>
    </location>
</feature>
<evidence type="ECO:0000259" key="8">
    <source>
        <dbReference type="Pfam" id="PF09924"/>
    </source>
</evidence>
<dbReference type="GO" id="GO:0050071">
    <property type="term" value="F:phosphatidylglycerol lysyltransferase activity"/>
    <property type="evidence" value="ECO:0007669"/>
    <property type="project" value="UniProtKB-EC"/>
</dbReference>
<feature type="transmembrane region" description="Helical" evidence="7">
    <location>
        <begin position="442"/>
        <end position="462"/>
    </location>
</feature>
<organism evidence="9 10">
    <name type="scientific">Catellicoccus marimammalium M35/04/3</name>
    <dbReference type="NCBI Taxonomy" id="1234409"/>
    <lineage>
        <taxon>Bacteria</taxon>
        <taxon>Bacillati</taxon>
        <taxon>Bacillota</taxon>
        <taxon>Bacilli</taxon>
        <taxon>Lactobacillales</taxon>
        <taxon>Enterococcaceae</taxon>
        <taxon>Catellicoccus</taxon>
    </lineage>
</organism>
<evidence type="ECO:0000256" key="1">
    <source>
        <dbReference type="ARBA" id="ARBA00004651"/>
    </source>
</evidence>
<dbReference type="EMBL" id="AMYT01000007">
    <property type="protein sequence ID" value="EKU27861.1"/>
    <property type="molecule type" value="Genomic_DNA"/>
</dbReference>
<keyword evidence="4 7" id="KW-0812">Transmembrane</keyword>
<dbReference type="Pfam" id="PF03706">
    <property type="entry name" value="LPG_synthase_TM"/>
    <property type="match status" value="1"/>
</dbReference>
<dbReference type="Pfam" id="PF09924">
    <property type="entry name" value="LPG_synthase_C"/>
    <property type="match status" value="2"/>
</dbReference>
<feature type="domain" description="Phosphatidylglycerol lysyltransferase C-terminal" evidence="8">
    <location>
        <begin position="722"/>
        <end position="792"/>
    </location>
</feature>
<feature type="transmembrane region" description="Helical" evidence="7">
    <location>
        <begin position="388"/>
        <end position="406"/>
    </location>
</feature>
<sequence length="812" mass="93905">MKKIWQWVKDHLLWFKIIFIASILFFVVNQLSRILQGMTWHKFMTLLQQQGAMSILSMMILGCVAATPMILYDVATTRLLKTKITTRSLLKEGWIINTINNLVGFGGVVGVTLRANRYMEKEKTKDAIADITKSTLFLLSGLSTLCLIMLGVIYLVPSEAMYRSYTLWLLLGSGYVVLLLLFVARSRKFFRDFSKRTLATFYLASLGQWTGALGIFLWIGYQITKETSIVQIAPLFVVATLIGMLTMVPGGMGTFDVLMILGLNSLGISKEIALMWLLFYRLFYYVIPFISGLILFTKETGTKINRLFAGLPSRFFSKVSHRFVSVILYGSGILMIILSAIPNLSAVSQVVNYIFPFSMHFFDQALNMIVGLLLIGLARGVNDQVKKAYRASLLLLIFCFINTVLATRSWQLMLFFVVTFLLLYLSRHQFYRERFVYSWSALLLDSTIFLFIFIFYGVIGYFTSNVQQGPTLKFWLFPSEKIWFQGLIGLLVAILILVALYHYLSSDVPFGEAYQEQYFLPLAKKYGCDRYQQLAYTGEYRHFYYQKENQIQVILTFFIRANRCILLSTPLGEEKYWKEAMEAFMTQADINDYQVVALFANQKFSLALHELGFKFMNIGEEGFAVAQKAKEKDLDFTEISKEEWVEEYPMLSSYLRKKVSDYPAPKDFWLKKEVLEQNTILAFGQKEARVGYAVITENEQYYSVLGIFTEQEEKEQTVEILQALEQIAQQKGKQLSLEFSPLANVGNSSYAFLEEKWIHVIYNFGNTMTNFEQQRQRLAPYVNEWHHRYLCYRGHQPFIFLLIQCFFRLGKK</sequence>